<evidence type="ECO:0000313" key="2">
    <source>
        <dbReference type="EMBL" id="OAM91626.1"/>
    </source>
</evidence>
<accession>A0A178IQU5</accession>
<sequence length="131" mass="14582">MKPNTIDPQNQEVPQSPGQQPFRPAHKAVLETADLRQIYSLLRSHPERDAADKAIARIREASQADASKDARNRIAEYQDEADSQYARDGEIKIDEGAAISEGEDGAYVQAWVFVSKDRISAENDTTPLEET</sequence>
<evidence type="ECO:0000313" key="3">
    <source>
        <dbReference type="Proteomes" id="UP000078486"/>
    </source>
</evidence>
<keyword evidence="3" id="KW-1185">Reference proteome</keyword>
<comment type="caution">
    <text evidence="2">The sequence shown here is derived from an EMBL/GenBank/DDBJ whole genome shotgun (WGS) entry which is preliminary data.</text>
</comment>
<dbReference type="AlphaFoldDB" id="A0A178IQU5"/>
<name>A0A178IQU5_9BACT</name>
<protein>
    <submittedName>
        <fullName evidence="2">Uncharacterized protein</fullName>
    </submittedName>
</protein>
<proteinExistence type="predicted"/>
<gene>
    <name evidence="2" type="ORF">AW736_02170</name>
</gene>
<organism evidence="2 3">
    <name type="scientific">Termitidicoccus mucosus</name>
    <dbReference type="NCBI Taxonomy" id="1184151"/>
    <lineage>
        <taxon>Bacteria</taxon>
        <taxon>Pseudomonadati</taxon>
        <taxon>Verrucomicrobiota</taxon>
        <taxon>Opitutia</taxon>
        <taxon>Opitutales</taxon>
        <taxon>Opitutaceae</taxon>
        <taxon>Termitidicoccus</taxon>
    </lineage>
</organism>
<dbReference type="EMBL" id="LRRQ01000018">
    <property type="protein sequence ID" value="OAM91626.1"/>
    <property type="molecule type" value="Genomic_DNA"/>
</dbReference>
<evidence type="ECO:0000256" key="1">
    <source>
        <dbReference type="SAM" id="MobiDB-lite"/>
    </source>
</evidence>
<dbReference type="Proteomes" id="UP000078486">
    <property type="component" value="Unassembled WGS sequence"/>
</dbReference>
<dbReference type="RefSeq" id="WP_068768642.1">
    <property type="nucleotide sequence ID" value="NZ_CP109796.1"/>
</dbReference>
<feature type="compositionally biased region" description="Polar residues" evidence="1">
    <location>
        <begin position="1"/>
        <end position="19"/>
    </location>
</feature>
<feature type="region of interest" description="Disordered" evidence="1">
    <location>
        <begin position="1"/>
        <end position="23"/>
    </location>
</feature>
<reference evidence="2 3" key="1">
    <citation type="submission" date="2016-01" db="EMBL/GenBank/DDBJ databases">
        <title>High potential of lignocellulose degradation of a new Verrucomicrobia species.</title>
        <authorList>
            <person name="Wang Y."/>
            <person name="Shi Y."/>
            <person name="Qiu Z."/>
            <person name="Liu S."/>
            <person name="Yang H."/>
        </authorList>
    </citation>
    <scope>NUCLEOTIDE SEQUENCE [LARGE SCALE GENOMIC DNA]</scope>
    <source>
        <strain evidence="2 3">TSB47</strain>
    </source>
</reference>
<dbReference type="STRING" id="1184151.AW736_02170"/>